<evidence type="ECO:0000313" key="3">
    <source>
        <dbReference type="Proteomes" id="UP000199375"/>
    </source>
</evidence>
<dbReference type="AlphaFoldDB" id="A0A1C4WWS9"/>
<reference evidence="2 3" key="1">
    <citation type="submission" date="2016-06" db="EMBL/GenBank/DDBJ databases">
        <authorList>
            <person name="Kjaerup R.B."/>
            <person name="Dalgaard T.S."/>
            <person name="Juul-Madsen H.R."/>
        </authorList>
    </citation>
    <scope>NUCLEOTIDE SEQUENCE [LARGE SCALE GENOMIC DNA]</scope>
    <source>
        <strain evidence="2 3">DSM 45626</strain>
    </source>
</reference>
<keyword evidence="1" id="KW-0732">Signal</keyword>
<sequence length="144" mass="15396">MSSPVVRLLSTSTAAAVSALALAAPAAAAPAQPLVAGNLAGTYATCYGGAVRSYFQTGSWGGEAGTYRTTSRCADVNVRNDSSFGTQACVVFVDKTNNCNYWTYLPAKSGWTTVATNVRDGVNFRVRFQNLRYEYEPLIAYHAF</sequence>
<evidence type="ECO:0008006" key="4">
    <source>
        <dbReference type="Google" id="ProtNLM"/>
    </source>
</evidence>
<dbReference type="EMBL" id="FMCW01000019">
    <property type="protein sequence ID" value="SCF00696.1"/>
    <property type="molecule type" value="Genomic_DNA"/>
</dbReference>
<proteinExistence type="predicted"/>
<accession>A0A1C4WWS9</accession>
<evidence type="ECO:0000313" key="2">
    <source>
        <dbReference type="EMBL" id="SCF00696.1"/>
    </source>
</evidence>
<feature type="signal peptide" evidence="1">
    <location>
        <begin position="1"/>
        <end position="23"/>
    </location>
</feature>
<feature type="chain" id="PRO_5038835385" description="Peptidase inhibitor family I36" evidence="1">
    <location>
        <begin position="24"/>
        <end position="144"/>
    </location>
</feature>
<dbReference type="RefSeq" id="WP_091282505.1">
    <property type="nucleotide sequence ID" value="NZ_FMCW01000019.1"/>
</dbReference>
<dbReference type="Proteomes" id="UP000199375">
    <property type="component" value="Unassembled WGS sequence"/>
</dbReference>
<protein>
    <recommendedName>
        <fullName evidence="4">Peptidase inhibitor family I36</fullName>
    </recommendedName>
</protein>
<gene>
    <name evidence="2" type="ORF">GA0070558_11959</name>
</gene>
<name>A0A1C4WWS9_9ACTN</name>
<organism evidence="2 3">
    <name type="scientific">Micromonospora haikouensis</name>
    <dbReference type="NCBI Taxonomy" id="686309"/>
    <lineage>
        <taxon>Bacteria</taxon>
        <taxon>Bacillati</taxon>
        <taxon>Actinomycetota</taxon>
        <taxon>Actinomycetes</taxon>
        <taxon>Micromonosporales</taxon>
        <taxon>Micromonosporaceae</taxon>
        <taxon>Micromonospora</taxon>
    </lineage>
</organism>
<evidence type="ECO:0000256" key="1">
    <source>
        <dbReference type="SAM" id="SignalP"/>
    </source>
</evidence>